<proteinExistence type="predicted"/>
<evidence type="ECO:0000313" key="3">
    <source>
        <dbReference type="Proteomes" id="UP000664940"/>
    </source>
</evidence>
<feature type="region of interest" description="Disordered" evidence="1">
    <location>
        <begin position="38"/>
        <end position="64"/>
    </location>
</feature>
<reference evidence="2 3" key="1">
    <citation type="journal article" date="2020" name="Nature">
        <title>Six reference-quality genomes reveal evolution of bat adaptations.</title>
        <authorList>
            <person name="Jebb D."/>
            <person name="Huang Z."/>
            <person name="Pippel M."/>
            <person name="Hughes G.M."/>
            <person name="Lavrichenko K."/>
            <person name="Devanna P."/>
            <person name="Winkler S."/>
            <person name="Jermiin L.S."/>
            <person name="Skirmuntt E.C."/>
            <person name="Katzourakis A."/>
            <person name="Burkitt-Gray L."/>
            <person name="Ray D.A."/>
            <person name="Sullivan K.A.M."/>
            <person name="Roscito J.G."/>
            <person name="Kirilenko B.M."/>
            <person name="Davalos L.M."/>
            <person name="Corthals A.P."/>
            <person name="Power M.L."/>
            <person name="Jones G."/>
            <person name="Ransome R.D."/>
            <person name="Dechmann D.K.N."/>
            <person name="Locatelli A.G."/>
            <person name="Puechmaille S.J."/>
            <person name="Fedrigo O."/>
            <person name="Jarvis E.D."/>
            <person name="Hiller M."/>
            <person name="Vernes S.C."/>
            <person name="Myers E.W."/>
            <person name="Teeling E.C."/>
        </authorList>
    </citation>
    <scope>NUCLEOTIDE SEQUENCE [LARGE SCALE GENOMIC DNA]</scope>
    <source>
        <strain evidence="2">Bat1K_MPI-CBG_1</strain>
    </source>
</reference>
<evidence type="ECO:0000256" key="1">
    <source>
        <dbReference type="SAM" id="MobiDB-lite"/>
    </source>
</evidence>
<name>A0A833ZJD0_9CHIR</name>
<gene>
    <name evidence="2" type="ORF">HJG60_012058</name>
</gene>
<feature type="region of interest" description="Disordered" evidence="1">
    <location>
        <begin position="115"/>
        <end position="195"/>
    </location>
</feature>
<dbReference type="Proteomes" id="UP000664940">
    <property type="component" value="Unassembled WGS sequence"/>
</dbReference>
<organism evidence="2 3">
    <name type="scientific">Phyllostomus discolor</name>
    <name type="common">pale spear-nosed bat</name>
    <dbReference type="NCBI Taxonomy" id="89673"/>
    <lineage>
        <taxon>Eukaryota</taxon>
        <taxon>Metazoa</taxon>
        <taxon>Chordata</taxon>
        <taxon>Craniata</taxon>
        <taxon>Vertebrata</taxon>
        <taxon>Euteleostomi</taxon>
        <taxon>Mammalia</taxon>
        <taxon>Eutheria</taxon>
        <taxon>Laurasiatheria</taxon>
        <taxon>Chiroptera</taxon>
        <taxon>Yangochiroptera</taxon>
        <taxon>Phyllostomidae</taxon>
        <taxon>Phyllostominae</taxon>
        <taxon>Phyllostomus</taxon>
    </lineage>
</organism>
<dbReference type="AlphaFoldDB" id="A0A833ZJD0"/>
<dbReference type="EMBL" id="JABVXQ010000008">
    <property type="protein sequence ID" value="KAF6095085.1"/>
    <property type="molecule type" value="Genomic_DNA"/>
</dbReference>
<comment type="caution">
    <text evidence="2">The sequence shown here is derived from an EMBL/GenBank/DDBJ whole genome shotgun (WGS) entry which is preliminary data.</text>
</comment>
<sequence length="195" mass="20450">MEERSWQRLVVVAGHLAAVQRPPRSAVCAVRPRPEAEDWTCPLSSAQPGRALLSGKSRDSRDGDGWQAELAASFPSPCESTFLLSPQFNPQLLGADFPPVESVNALSRLLSPRHLGHRQTRGAASPSGSQEALPVPSDRRRATAKAGALGSLGTQASLSREAAGLGPPGRPDSAPSPPFREARHLPAPTAGGHAP</sequence>
<feature type="compositionally biased region" description="Pro residues" evidence="1">
    <location>
        <begin position="168"/>
        <end position="178"/>
    </location>
</feature>
<evidence type="ECO:0000313" key="2">
    <source>
        <dbReference type="EMBL" id="KAF6095085.1"/>
    </source>
</evidence>
<accession>A0A833ZJD0</accession>
<protein>
    <submittedName>
        <fullName evidence="2">Uncharacterized protein</fullName>
    </submittedName>
</protein>